<evidence type="ECO:0000313" key="3">
    <source>
        <dbReference type="EMBL" id="USW47628.1"/>
    </source>
</evidence>
<evidence type="ECO:0000259" key="2">
    <source>
        <dbReference type="Pfam" id="PF24494"/>
    </source>
</evidence>
<feature type="compositionally biased region" description="Basic residues" evidence="1">
    <location>
        <begin position="391"/>
        <end position="405"/>
    </location>
</feature>
<feature type="region of interest" description="Disordered" evidence="1">
    <location>
        <begin position="322"/>
        <end position="405"/>
    </location>
</feature>
<gene>
    <name evidence="3" type="ORF">Slin15195_G009470</name>
</gene>
<proteinExistence type="predicted"/>
<evidence type="ECO:0000313" key="4">
    <source>
        <dbReference type="Proteomes" id="UP001056384"/>
    </source>
</evidence>
<dbReference type="AlphaFoldDB" id="A0A9Q9EFU8"/>
<protein>
    <recommendedName>
        <fullName evidence="2">DUF7587 domain-containing protein</fullName>
    </recommendedName>
</protein>
<evidence type="ECO:0000256" key="1">
    <source>
        <dbReference type="SAM" id="MobiDB-lite"/>
    </source>
</evidence>
<dbReference type="EMBL" id="CP099418">
    <property type="protein sequence ID" value="USW47628.1"/>
    <property type="molecule type" value="Genomic_DNA"/>
</dbReference>
<keyword evidence="4" id="KW-1185">Reference proteome</keyword>
<dbReference type="Proteomes" id="UP001056384">
    <property type="component" value="Chromosome 1"/>
</dbReference>
<dbReference type="Pfam" id="PF24494">
    <property type="entry name" value="DUF7587"/>
    <property type="match status" value="1"/>
</dbReference>
<dbReference type="OrthoDB" id="3643983at2759"/>
<reference evidence="3" key="1">
    <citation type="submission" date="2022-06" db="EMBL/GenBank/DDBJ databases">
        <title>Complete genome sequences of two strains of the flax pathogen Septoria linicola.</title>
        <authorList>
            <person name="Lapalu N."/>
            <person name="Simon A."/>
            <person name="Demenou B."/>
            <person name="Paumier D."/>
            <person name="Guillot M.-P."/>
            <person name="Gout L."/>
            <person name="Valade R."/>
        </authorList>
    </citation>
    <scope>NUCLEOTIDE SEQUENCE</scope>
    <source>
        <strain evidence="3">SE15195</strain>
    </source>
</reference>
<feature type="domain" description="DUF7587" evidence="2">
    <location>
        <begin position="4"/>
        <end position="123"/>
    </location>
</feature>
<name>A0A9Q9EFU8_9PEZI</name>
<accession>A0A9Q9EFU8</accession>
<feature type="compositionally biased region" description="Basic and acidic residues" evidence="1">
    <location>
        <begin position="322"/>
        <end position="381"/>
    </location>
</feature>
<organism evidence="3 4">
    <name type="scientific">Septoria linicola</name>
    <dbReference type="NCBI Taxonomy" id="215465"/>
    <lineage>
        <taxon>Eukaryota</taxon>
        <taxon>Fungi</taxon>
        <taxon>Dikarya</taxon>
        <taxon>Ascomycota</taxon>
        <taxon>Pezizomycotina</taxon>
        <taxon>Dothideomycetes</taxon>
        <taxon>Dothideomycetidae</taxon>
        <taxon>Mycosphaerellales</taxon>
        <taxon>Mycosphaerellaceae</taxon>
        <taxon>Septoria</taxon>
    </lineage>
</organism>
<dbReference type="InterPro" id="IPR056009">
    <property type="entry name" value="DUF7587"/>
</dbReference>
<sequence>MEWHLLFRVYSDQSQGTNSTTLFAPAAAASIWPVTSYKPPAVVQRQQLDDALSWRKREPSVLVFFTPSLLFAIAVASKKYYDGDTNVRIVCFEAQKATMPNGRAVDFQTASKLSEQLGVLKRNKDGSFQDYSDVVVATSCVMAGPEVRCARFDELVQVGLYTLYPSLKKNQSERRARLNFVIQSNRGFGWVAAKPLSEARISLAARLTASFRNPSKAAGVEPHLLAHWLAFRRRDPMDDALTSWLKKYARAVIILDEDDNGVDHPPVSSAIPEVAQYQALVKVFDAKHISDSALSSNCAIPSWLVEQEKEGFELWEQQRRAQYRAENRGEEPDTRKRYRRHEREMHSEHFARRPQRHDERGPKRELSFQRERPSHATRDPEAGGLSPSQYLRRRGHRRLRHTDRY</sequence>